<sequence length="272" mass="29570">MPSSRTPEPLLRGARPLRRGARRRLPGRRAKGAERLDTAVLENRISGAGVDVDLALYGFTARRVDAAHGDPLGEDACSGGQDDEPAGGTGERALVLVALARQLRGKVLFVELGEDCVDGTLDGEFLADLGRRAGAQCGEVLSRGAGDDPLPVLLLHADDVLTAQDGHASVLLLEPNSLPAVGGDSPGGYEIALRIRDAEPALLVVQVGAGRARRAARRRRLLPDVPHERRCPRLLARYHLPRARRLRCPRCRRVGRNRRDDERGDTEQRRRT</sequence>
<feature type="compositionally biased region" description="Basic residues" evidence="1">
    <location>
        <begin position="15"/>
        <end position="30"/>
    </location>
</feature>
<organism evidence="2 3">
    <name type="scientific">Streptomyces umbrinus</name>
    <dbReference type="NCBI Taxonomy" id="67370"/>
    <lineage>
        <taxon>Bacteria</taxon>
        <taxon>Bacillati</taxon>
        <taxon>Actinomycetota</taxon>
        <taxon>Actinomycetes</taxon>
        <taxon>Kitasatosporales</taxon>
        <taxon>Streptomycetaceae</taxon>
        <taxon>Streptomyces</taxon>
        <taxon>Streptomyces phaeochromogenes group</taxon>
    </lineage>
</organism>
<comment type="caution">
    <text evidence="2">The sequence shown here is derived from an EMBL/GenBank/DDBJ whole genome shotgun (WGS) entry which is preliminary data.</text>
</comment>
<name>A0ABU0SIY2_9ACTN</name>
<dbReference type="Proteomes" id="UP001230328">
    <property type="component" value="Unassembled WGS sequence"/>
</dbReference>
<evidence type="ECO:0000256" key="1">
    <source>
        <dbReference type="SAM" id="MobiDB-lite"/>
    </source>
</evidence>
<evidence type="ECO:0000313" key="2">
    <source>
        <dbReference type="EMBL" id="MDQ1023515.1"/>
    </source>
</evidence>
<proteinExistence type="predicted"/>
<feature type="region of interest" description="Disordered" evidence="1">
    <location>
        <begin position="1"/>
        <end position="32"/>
    </location>
</feature>
<gene>
    <name evidence="2" type="ORF">QF035_001097</name>
</gene>
<reference evidence="2 3" key="1">
    <citation type="submission" date="2023-07" db="EMBL/GenBank/DDBJ databases">
        <title>Comparative genomics of wheat-associated soil bacteria to identify genetic determinants of phenazine resistance.</title>
        <authorList>
            <person name="Mouncey N."/>
        </authorList>
    </citation>
    <scope>NUCLEOTIDE SEQUENCE [LARGE SCALE GENOMIC DNA]</scope>
    <source>
        <strain evidence="2 3">V2I4</strain>
    </source>
</reference>
<evidence type="ECO:0000313" key="3">
    <source>
        <dbReference type="Proteomes" id="UP001230328"/>
    </source>
</evidence>
<dbReference type="EMBL" id="JAUSZI010000002">
    <property type="protein sequence ID" value="MDQ1023515.1"/>
    <property type="molecule type" value="Genomic_DNA"/>
</dbReference>
<keyword evidence="3" id="KW-1185">Reference proteome</keyword>
<accession>A0ABU0SIY2</accession>
<protein>
    <submittedName>
        <fullName evidence="2">Uncharacterized protein</fullName>
    </submittedName>
</protein>